<dbReference type="Proteomes" id="UP000008311">
    <property type="component" value="Unassembled WGS sequence"/>
</dbReference>
<feature type="region of interest" description="Disordered" evidence="1">
    <location>
        <begin position="59"/>
        <end position="93"/>
    </location>
</feature>
<gene>
    <name evidence="2" type="ORF">RCOM_1794630</name>
</gene>
<feature type="compositionally biased region" description="Low complexity" evidence="1">
    <location>
        <begin position="59"/>
        <end position="76"/>
    </location>
</feature>
<reference evidence="3" key="1">
    <citation type="journal article" date="2010" name="Nat. Biotechnol.">
        <title>Draft genome sequence of the oilseed species Ricinus communis.</title>
        <authorList>
            <person name="Chan A.P."/>
            <person name="Crabtree J."/>
            <person name="Zhao Q."/>
            <person name="Lorenzi H."/>
            <person name="Orvis J."/>
            <person name="Puiu D."/>
            <person name="Melake-Berhan A."/>
            <person name="Jones K.M."/>
            <person name="Redman J."/>
            <person name="Chen G."/>
            <person name="Cahoon E.B."/>
            <person name="Gedil M."/>
            <person name="Stanke M."/>
            <person name="Haas B.J."/>
            <person name="Wortman J.R."/>
            <person name="Fraser-Liggett C.M."/>
            <person name="Ravel J."/>
            <person name="Rabinowicz P.D."/>
        </authorList>
    </citation>
    <scope>NUCLEOTIDE SEQUENCE [LARGE SCALE GENOMIC DNA]</scope>
    <source>
        <strain evidence="3">cv. Hale</strain>
    </source>
</reference>
<dbReference type="InParanoid" id="B9TJX3"/>
<organism evidence="2 3">
    <name type="scientific">Ricinus communis</name>
    <name type="common">Castor bean</name>
    <dbReference type="NCBI Taxonomy" id="3988"/>
    <lineage>
        <taxon>Eukaryota</taxon>
        <taxon>Viridiplantae</taxon>
        <taxon>Streptophyta</taxon>
        <taxon>Embryophyta</taxon>
        <taxon>Tracheophyta</taxon>
        <taxon>Spermatophyta</taxon>
        <taxon>Magnoliopsida</taxon>
        <taxon>eudicotyledons</taxon>
        <taxon>Gunneridae</taxon>
        <taxon>Pentapetalae</taxon>
        <taxon>rosids</taxon>
        <taxon>fabids</taxon>
        <taxon>Malpighiales</taxon>
        <taxon>Euphorbiaceae</taxon>
        <taxon>Acalyphoideae</taxon>
        <taxon>Acalypheae</taxon>
        <taxon>Ricinus</taxon>
    </lineage>
</organism>
<name>B9TJX3_RICCO</name>
<dbReference type="AlphaFoldDB" id="B9TJX3"/>
<accession>B9TJX3</accession>
<dbReference type="EMBL" id="EQ984462">
    <property type="protein sequence ID" value="EEF23841.1"/>
    <property type="molecule type" value="Genomic_DNA"/>
</dbReference>
<evidence type="ECO:0000313" key="3">
    <source>
        <dbReference type="Proteomes" id="UP000008311"/>
    </source>
</evidence>
<sequence>MVASSAAPSSWASSKRCATMKLLRQGAMLVNSGRPSTRGGVRPAASDSVRLYWHTLVSSSKPMTPKSSRSSSSSASRARRVCRSGAAKDRSAVMGAPVEGSVAVKKCIVTWRHVSVKSIVRTCHIAASVRI</sequence>
<keyword evidence="3" id="KW-1185">Reference proteome</keyword>
<protein>
    <submittedName>
        <fullName evidence="2">Uncharacterized protein</fullName>
    </submittedName>
</protein>
<evidence type="ECO:0000313" key="2">
    <source>
        <dbReference type="EMBL" id="EEF23841.1"/>
    </source>
</evidence>
<proteinExistence type="predicted"/>
<evidence type="ECO:0000256" key="1">
    <source>
        <dbReference type="SAM" id="MobiDB-lite"/>
    </source>
</evidence>